<dbReference type="PANTHER" id="PTHR45661:SF3">
    <property type="entry name" value="IG-LIKE DOMAIN-CONTAINING PROTEIN"/>
    <property type="match status" value="1"/>
</dbReference>
<evidence type="ECO:0000313" key="1">
    <source>
        <dbReference type="EMBL" id="CAJ1964363.1"/>
    </source>
</evidence>
<organism evidence="1 2">
    <name type="scientific">Cylindrotheca closterium</name>
    <dbReference type="NCBI Taxonomy" id="2856"/>
    <lineage>
        <taxon>Eukaryota</taxon>
        <taxon>Sar</taxon>
        <taxon>Stramenopiles</taxon>
        <taxon>Ochrophyta</taxon>
        <taxon>Bacillariophyta</taxon>
        <taxon>Bacillariophyceae</taxon>
        <taxon>Bacillariophycidae</taxon>
        <taxon>Bacillariales</taxon>
        <taxon>Bacillariaceae</taxon>
        <taxon>Cylindrotheca</taxon>
    </lineage>
</organism>
<accession>A0AAD2G6A2</accession>
<dbReference type="AlphaFoldDB" id="A0AAD2G6A2"/>
<reference evidence="1" key="1">
    <citation type="submission" date="2023-08" db="EMBL/GenBank/DDBJ databases">
        <authorList>
            <person name="Audoor S."/>
            <person name="Bilcke G."/>
        </authorList>
    </citation>
    <scope>NUCLEOTIDE SEQUENCE</scope>
</reference>
<dbReference type="Pfam" id="PF13306">
    <property type="entry name" value="LRR_5"/>
    <property type="match status" value="2"/>
</dbReference>
<sequence length="372" mass="42029">MTNIKLPSTLREILLKAFSCCERLSSIDLPLGLTVIGMNAFENTSLRRLQCPATVEIIGRAAFTLCNHLKSIILPPRLEVIESEVFDGCDNLEEIEMPRTVRTIGNDAFAFCSALKKLDLSHCTQCLTFGDGAFFSCSGLSWIILPPNLEGLIQRRTFEDCSALTHIRVSPNVTSIGVSERCTSLLSLELPEGLETIKLFPFDEQFEAWEDVRDWSSLVNLYLPPSQNVSERLLNEPIPGDLQLAKVAQNWGDLVGILQHRFDRLPLHRVCYFHSYHHVEDTIKRINDILRDNPGAMVQTEMLSLLELKLWKMKLDENPMEEKFDKAQQEDSRQSCRVGCGISIVVEHVVLFLGKPASSSYSSNEEDEPAYR</sequence>
<dbReference type="Gene3D" id="3.80.10.10">
    <property type="entry name" value="Ribonuclease Inhibitor"/>
    <property type="match status" value="2"/>
</dbReference>
<evidence type="ECO:0000313" key="2">
    <source>
        <dbReference type="Proteomes" id="UP001295423"/>
    </source>
</evidence>
<keyword evidence="2" id="KW-1185">Reference proteome</keyword>
<dbReference type="InterPro" id="IPR053139">
    <property type="entry name" value="Surface_bspA-like"/>
</dbReference>
<gene>
    <name evidence="1" type="ORF">CYCCA115_LOCUS20595</name>
</gene>
<dbReference type="SUPFAM" id="SSF52058">
    <property type="entry name" value="L domain-like"/>
    <property type="match status" value="1"/>
</dbReference>
<proteinExistence type="predicted"/>
<dbReference type="PANTHER" id="PTHR45661">
    <property type="entry name" value="SURFACE ANTIGEN"/>
    <property type="match status" value="1"/>
</dbReference>
<protein>
    <submittedName>
        <fullName evidence="1">Uncharacterized protein</fullName>
    </submittedName>
</protein>
<dbReference type="InterPro" id="IPR032675">
    <property type="entry name" value="LRR_dom_sf"/>
</dbReference>
<comment type="caution">
    <text evidence="1">The sequence shown here is derived from an EMBL/GenBank/DDBJ whole genome shotgun (WGS) entry which is preliminary data.</text>
</comment>
<dbReference type="Proteomes" id="UP001295423">
    <property type="component" value="Unassembled WGS sequence"/>
</dbReference>
<name>A0AAD2G6A2_9STRA</name>
<dbReference type="EMBL" id="CAKOGP040002180">
    <property type="protein sequence ID" value="CAJ1964363.1"/>
    <property type="molecule type" value="Genomic_DNA"/>
</dbReference>
<dbReference type="InterPro" id="IPR026906">
    <property type="entry name" value="LRR_5"/>
</dbReference>